<feature type="non-terminal residue" evidence="1">
    <location>
        <position position="1"/>
    </location>
</feature>
<accession>A0A382ULW7</accession>
<evidence type="ECO:0000313" key="1">
    <source>
        <dbReference type="EMBL" id="SVD34681.1"/>
    </source>
</evidence>
<dbReference type="AlphaFoldDB" id="A0A382ULW7"/>
<gene>
    <name evidence="1" type="ORF">METZ01_LOCUS387535</name>
</gene>
<feature type="non-terminal residue" evidence="1">
    <location>
        <position position="279"/>
    </location>
</feature>
<proteinExistence type="predicted"/>
<organism evidence="1">
    <name type="scientific">marine metagenome</name>
    <dbReference type="NCBI Taxonomy" id="408172"/>
    <lineage>
        <taxon>unclassified sequences</taxon>
        <taxon>metagenomes</taxon>
        <taxon>ecological metagenomes</taxon>
    </lineage>
</organism>
<dbReference type="EMBL" id="UINC01144884">
    <property type="protein sequence ID" value="SVD34681.1"/>
    <property type="molecule type" value="Genomic_DNA"/>
</dbReference>
<name>A0A382ULW7_9ZZZZ</name>
<sequence length="279" mass="31913">MNFDDIMLLPNITPIDANAVMLQKKRGIIRGTFELKNSPGISYYGYKNLRDFILFKNSDDDELHFRLSSLIRTVPTTNNPDSDGNVFEVSNNSSPETLTRLSISKGQHFKFGVSHHRNLGEPYFNNSFFGTKNLFHYTMISNMKYSLSIEKVKFNNFRLDRIVFGNFTASFNQGVVFESSDYFSPRRTGYQWTKRAEGIHSDISRSSQYVMRGLGVQLSNDFLRGAFFVSNHPRDAIINDDSTDSTFASFSTLIVMQPRLPWGIYSDTTKIFNQLTSSV</sequence>
<reference evidence="1" key="1">
    <citation type="submission" date="2018-05" db="EMBL/GenBank/DDBJ databases">
        <authorList>
            <person name="Lanie J.A."/>
            <person name="Ng W.-L."/>
            <person name="Kazmierczak K.M."/>
            <person name="Andrzejewski T.M."/>
            <person name="Davidsen T.M."/>
            <person name="Wayne K.J."/>
            <person name="Tettelin H."/>
            <person name="Glass J.I."/>
            <person name="Rusch D."/>
            <person name="Podicherti R."/>
            <person name="Tsui H.-C.T."/>
            <person name="Winkler M.E."/>
        </authorList>
    </citation>
    <scope>NUCLEOTIDE SEQUENCE</scope>
</reference>
<protein>
    <submittedName>
        <fullName evidence="1">Uncharacterized protein</fullName>
    </submittedName>
</protein>